<feature type="transmembrane region" description="Helical" evidence="1">
    <location>
        <begin position="49"/>
        <end position="71"/>
    </location>
</feature>
<keyword evidence="1" id="KW-1133">Transmembrane helix</keyword>
<dbReference type="InterPro" id="IPR042432">
    <property type="entry name" value="Coa1_fungi"/>
</dbReference>
<accession>A0AAD5P942</accession>
<dbReference type="GO" id="GO:0005743">
    <property type="term" value="C:mitochondrial inner membrane"/>
    <property type="evidence" value="ECO:0007669"/>
    <property type="project" value="TreeGrafter"/>
</dbReference>
<proteinExistence type="predicted"/>
<dbReference type="AlphaFoldDB" id="A0AAD5P942"/>
<protein>
    <submittedName>
        <fullName evidence="2">Cytochrome oxidase complex assembly protein 1-domain-containing protein</fullName>
    </submittedName>
</protein>
<keyword evidence="3" id="KW-1185">Reference proteome</keyword>
<evidence type="ECO:0000256" key="1">
    <source>
        <dbReference type="SAM" id="Phobius"/>
    </source>
</evidence>
<name>A0AAD5P942_9FUNG</name>
<dbReference type="PANTHER" id="PTHR28523:SF1">
    <property type="entry name" value="CYTOCHROME C OXIDASE ASSEMBLY FACTOR 1"/>
    <property type="match status" value="1"/>
</dbReference>
<dbReference type="Proteomes" id="UP001209540">
    <property type="component" value="Unassembled WGS sequence"/>
</dbReference>
<dbReference type="Pfam" id="PF08695">
    <property type="entry name" value="Coa1"/>
    <property type="match status" value="1"/>
</dbReference>
<dbReference type="EMBL" id="JAIXMP010000036">
    <property type="protein sequence ID" value="KAI9249179.1"/>
    <property type="molecule type" value="Genomic_DNA"/>
</dbReference>
<dbReference type="PANTHER" id="PTHR28523">
    <property type="entry name" value="CYTOCHROME C OXIDASE ASSEMBLY FACTOR 1"/>
    <property type="match status" value="1"/>
</dbReference>
<dbReference type="InterPro" id="IPR014807">
    <property type="entry name" value="Coa1"/>
</dbReference>
<gene>
    <name evidence="2" type="ORF">BDA99DRAFT_445748</name>
</gene>
<dbReference type="GO" id="GO:0033617">
    <property type="term" value="P:mitochondrial respiratory chain complex IV assembly"/>
    <property type="evidence" value="ECO:0007669"/>
    <property type="project" value="InterPro"/>
</dbReference>
<keyword evidence="1" id="KW-0812">Transmembrane</keyword>
<organism evidence="2 3">
    <name type="scientific">Phascolomyces articulosus</name>
    <dbReference type="NCBI Taxonomy" id="60185"/>
    <lineage>
        <taxon>Eukaryota</taxon>
        <taxon>Fungi</taxon>
        <taxon>Fungi incertae sedis</taxon>
        <taxon>Mucoromycota</taxon>
        <taxon>Mucoromycotina</taxon>
        <taxon>Mucoromycetes</taxon>
        <taxon>Mucorales</taxon>
        <taxon>Lichtheimiaceae</taxon>
        <taxon>Phascolomyces</taxon>
    </lineage>
</organism>
<reference evidence="2" key="1">
    <citation type="journal article" date="2022" name="IScience">
        <title>Evolution of zygomycete secretomes and the origins of terrestrial fungal ecologies.</title>
        <authorList>
            <person name="Chang Y."/>
            <person name="Wang Y."/>
            <person name="Mondo S."/>
            <person name="Ahrendt S."/>
            <person name="Andreopoulos W."/>
            <person name="Barry K."/>
            <person name="Beard J."/>
            <person name="Benny G.L."/>
            <person name="Blankenship S."/>
            <person name="Bonito G."/>
            <person name="Cuomo C."/>
            <person name="Desiro A."/>
            <person name="Gervers K.A."/>
            <person name="Hundley H."/>
            <person name="Kuo A."/>
            <person name="LaButti K."/>
            <person name="Lang B.F."/>
            <person name="Lipzen A."/>
            <person name="O'Donnell K."/>
            <person name="Pangilinan J."/>
            <person name="Reynolds N."/>
            <person name="Sandor L."/>
            <person name="Smith M.E."/>
            <person name="Tsang A."/>
            <person name="Grigoriev I.V."/>
            <person name="Stajich J.E."/>
            <person name="Spatafora J.W."/>
        </authorList>
    </citation>
    <scope>NUCLEOTIDE SEQUENCE</scope>
    <source>
        <strain evidence="2">RSA 2281</strain>
    </source>
</reference>
<reference evidence="2" key="2">
    <citation type="submission" date="2023-02" db="EMBL/GenBank/DDBJ databases">
        <authorList>
            <consortium name="DOE Joint Genome Institute"/>
            <person name="Mondo S.J."/>
            <person name="Chang Y."/>
            <person name="Wang Y."/>
            <person name="Ahrendt S."/>
            <person name="Andreopoulos W."/>
            <person name="Barry K."/>
            <person name="Beard J."/>
            <person name="Benny G.L."/>
            <person name="Blankenship S."/>
            <person name="Bonito G."/>
            <person name="Cuomo C."/>
            <person name="Desiro A."/>
            <person name="Gervers K.A."/>
            <person name="Hundley H."/>
            <person name="Kuo A."/>
            <person name="LaButti K."/>
            <person name="Lang B.F."/>
            <person name="Lipzen A."/>
            <person name="O'Donnell K."/>
            <person name="Pangilinan J."/>
            <person name="Reynolds N."/>
            <person name="Sandor L."/>
            <person name="Smith M.W."/>
            <person name="Tsang A."/>
            <person name="Grigoriev I.V."/>
            <person name="Stajich J.E."/>
            <person name="Spatafora J.W."/>
        </authorList>
    </citation>
    <scope>NUCLEOTIDE SEQUENCE</scope>
    <source>
        <strain evidence="2">RSA 2281</strain>
    </source>
</reference>
<evidence type="ECO:0000313" key="2">
    <source>
        <dbReference type="EMBL" id="KAI9249179.1"/>
    </source>
</evidence>
<sequence>MFRSRIFSTAVRPVIARTSWTALPIKRLAHHKTKVVQRELPRAQTKSRIPWYIGGAVVGGLVWVVGLAGALNYQRLSSSVVTGTLFMVRYDPRVIDLLGDKIDYADKWPWIDGTVNHFKGNVCISFDIAGQNGERGRVRFSSLRRGDKWHTVEFVMIRESDGKMVDLGNEFELSETGAPLTSSA</sequence>
<evidence type="ECO:0000313" key="3">
    <source>
        <dbReference type="Proteomes" id="UP001209540"/>
    </source>
</evidence>
<comment type="caution">
    <text evidence="2">The sequence shown here is derived from an EMBL/GenBank/DDBJ whole genome shotgun (WGS) entry which is preliminary data.</text>
</comment>
<keyword evidence="1" id="KW-0472">Membrane</keyword>